<dbReference type="Proteomes" id="UP000249451">
    <property type="component" value="Unassembled WGS sequence"/>
</dbReference>
<keyword evidence="1" id="KW-0812">Transmembrane</keyword>
<organism evidence="3 4">
    <name type="scientific">Corynebacterium urealyticum</name>
    <dbReference type="NCBI Taxonomy" id="43771"/>
    <lineage>
        <taxon>Bacteria</taxon>
        <taxon>Bacillati</taxon>
        <taxon>Actinomycetota</taxon>
        <taxon>Actinomycetes</taxon>
        <taxon>Mycobacteriales</taxon>
        <taxon>Corynebacteriaceae</taxon>
        <taxon>Corynebacterium</taxon>
    </lineage>
</organism>
<dbReference type="InterPro" id="IPR050051">
    <property type="entry name" value="EccE_dom"/>
</dbReference>
<comment type="caution">
    <text evidence="3">The sequence shown here is derived from an EMBL/GenBank/DDBJ whole genome shotgun (WGS) entry which is preliminary data.</text>
</comment>
<evidence type="ECO:0000256" key="1">
    <source>
        <dbReference type="SAM" id="Phobius"/>
    </source>
</evidence>
<sequence length="533" mass="57449">MVRFGLTPGRVMAWALPVIAVAVIAGVFVPSAVLWAVIVGVFAIVWLFPTVIDINGASTAENIRRNRVTDKPYEPVRMREVDGTAVLLEGGDIVSVWMEVAPRDDVDVTTVSGDGIVSRPHIDTAKLAKLLRQSDVVIESIAVTTMSYDTFLPGYAAGNVVAQSMGKIPVPSGGRSWITVRVRVTDNVSAAQARGAGEFDQGMIRAVLAAAARLRVVVEEGGHHVSLCSPEMVTQMTSMMAAGTARVFDKPGRDGFGDDSSDTKAYGLYPKRGVKREDAVGWRDLPGVRSFITTTLTPGNHDGTDPQVSDQVVLVTRDKQAVQRASKMGLSLLRRQQRQAASRIIPSIASQPVIQPEYPLEDNHPVIHYGGGLGLFVGPTAQGGSLFIKVRPATGTTLHFIGAVEAHQVLIERMLMESYSINIKLPADDPNRPVWQQLVDNLHSPLLAMDSDRAADFVLTSPQGHADAKADNPTQSTIVVSEKTPNMALENSVHIKSTTAVVTTETEQETAYFSPTPSEMGFVARSNEQGRTR</sequence>
<feature type="transmembrane region" description="Helical" evidence="1">
    <location>
        <begin position="12"/>
        <end position="29"/>
    </location>
</feature>
<keyword evidence="1" id="KW-0472">Membrane</keyword>
<dbReference type="EMBL" id="QFNY01000015">
    <property type="protein sequence ID" value="PZP03259.1"/>
    <property type="molecule type" value="Genomic_DNA"/>
</dbReference>
<dbReference type="Pfam" id="PF11203">
    <property type="entry name" value="EccE"/>
    <property type="match status" value="1"/>
</dbReference>
<name>A0A2W5DB25_9CORY</name>
<evidence type="ECO:0000313" key="4">
    <source>
        <dbReference type="Proteomes" id="UP000249451"/>
    </source>
</evidence>
<reference evidence="3 4" key="1">
    <citation type="submission" date="2017-11" db="EMBL/GenBank/DDBJ databases">
        <title>Infants hospitalized years apart are colonized by the same room-sourced microbial strains.</title>
        <authorList>
            <person name="Brooks B."/>
            <person name="Olm M.R."/>
            <person name="Firek B.A."/>
            <person name="Baker R."/>
            <person name="Thomas B.C."/>
            <person name="Morowitz M.J."/>
            <person name="Banfield J.F."/>
        </authorList>
    </citation>
    <scope>NUCLEOTIDE SEQUENCE [LARGE SCALE GENOMIC DNA]</scope>
    <source>
        <strain evidence="3">S2_012_000_R3_87</strain>
    </source>
</reference>
<protein>
    <recommendedName>
        <fullName evidence="2">Type VII secretion system protein EccE domain-containing protein</fullName>
    </recommendedName>
</protein>
<feature type="domain" description="Type VII secretion system protein EccE" evidence="2">
    <location>
        <begin position="175"/>
        <end position="244"/>
    </location>
</feature>
<evidence type="ECO:0000313" key="3">
    <source>
        <dbReference type="EMBL" id="PZP03259.1"/>
    </source>
</evidence>
<dbReference type="AlphaFoldDB" id="A0A2W5DB25"/>
<gene>
    <name evidence="3" type="ORF">DI609_01220</name>
</gene>
<proteinExistence type="predicted"/>
<accession>A0A2W5DB25</accession>
<evidence type="ECO:0000259" key="2">
    <source>
        <dbReference type="Pfam" id="PF11203"/>
    </source>
</evidence>
<keyword evidence="1" id="KW-1133">Transmembrane helix</keyword>